<proteinExistence type="predicted"/>
<feature type="chain" id="PRO_5021993555" evidence="2">
    <location>
        <begin position="32"/>
        <end position="153"/>
    </location>
</feature>
<dbReference type="InterPro" id="IPR006311">
    <property type="entry name" value="TAT_signal"/>
</dbReference>
<sequence>MSSLARSSLRTTAAVAGIAAAGLGLAAPAVAAPAPQDGAGTDEAAPAAGSSPNVLGELPSADASQLPKLASVEGPTFYTASRSLPADEDLTVPTAQDLVNLGGQEQLEATQVHYRTAAPQDGDTAVPETGADAMVADLTSRALNSTEGNEVHA</sequence>
<dbReference type="RefSeq" id="WP_142053040.1">
    <property type="nucleotide sequence ID" value="NZ_VFPA01000001.1"/>
</dbReference>
<keyword evidence="2" id="KW-0732">Signal</keyword>
<organism evidence="3 4">
    <name type="scientific">Pseudonocardia kunmingensis</name>
    <dbReference type="NCBI Taxonomy" id="630975"/>
    <lineage>
        <taxon>Bacteria</taxon>
        <taxon>Bacillati</taxon>
        <taxon>Actinomycetota</taxon>
        <taxon>Actinomycetes</taxon>
        <taxon>Pseudonocardiales</taxon>
        <taxon>Pseudonocardiaceae</taxon>
        <taxon>Pseudonocardia</taxon>
    </lineage>
</organism>
<gene>
    <name evidence="3" type="ORF">FB558_2988</name>
</gene>
<dbReference type="PROSITE" id="PS51318">
    <property type="entry name" value="TAT"/>
    <property type="match status" value="1"/>
</dbReference>
<evidence type="ECO:0000313" key="4">
    <source>
        <dbReference type="Proteomes" id="UP000315677"/>
    </source>
</evidence>
<feature type="signal peptide" evidence="2">
    <location>
        <begin position="1"/>
        <end position="31"/>
    </location>
</feature>
<feature type="region of interest" description="Disordered" evidence="1">
    <location>
        <begin position="31"/>
        <end position="67"/>
    </location>
</feature>
<evidence type="ECO:0000313" key="3">
    <source>
        <dbReference type="EMBL" id="TQM16181.1"/>
    </source>
</evidence>
<evidence type="ECO:0000256" key="1">
    <source>
        <dbReference type="SAM" id="MobiDB-lite"/>
    </source>
</evidence>
<reference evidence="3 4" key="1">
    <citation type="submission" date="2019-06" db="EMBL/GenBank/DDBJ databases">
        <title>Sequencing the genomes of 1000 actinobacteria strains.</title>
        <authorList>
            <person name="Klenk H.-P."/>
        </authorList>
    </citation>
    <scope>NUCLEOTIDE SEQUENCE [LARGE SCALE GENOMIC DNA]</scope>
    <source>
        <strain evidence="3 4">DSM 45301</strain>
    </source>
</reference>
<name>A0A543E3L7_9PSEU</name>
<dbReference type="AlphaFoldDB" id="A0A543E3L7"/>
<dbReference type="Proteomes" id="UP000315677">
    <property type="component" value="Unassembled WGS sequence"/>
</dbReference>
<comment type="caution">
    <text evidence="3">The sequence shown here is derived from an EMBL/GenBank/DDBJ whole genome shotgun (WGS) entry which is preliminary data.</text>
</comment>
<protein>
    <submittedName>
        <fullName evidence="3">Uncharacterized protein</fullName>
    </submittedName>
</protein>
<keyword evidence="4" id="KW-1185">Reference proteome</keyword>
<dbReference type="EMBL" id="VFPA01000001">
    <property type="protein sequence ID" value="TQM16181.1"/>
    <property type="molecule type" value="Genomic_DNA"/>
</dbReference>
<accession>A0A543E3L7</accession>
<dbReference type="OrthoDB" id="9881401at2"/>
<evidence type="ECO:0000256" key="2">
    <source>
        <dbReference type="SAM" id="SignalP"/>
    </source>
</evidence>